<comment type="caution">
    <text evidence="2">The sequence shown here is derived from an EMBL/GenBank/DDBJ whole genome shotgun (WGS) entry which is preliminary data.</text>
</comment>
<keyword evidence="3" id="KW-1185">Reference proteome</keyword>
<dbReference type="AlphaFoldDB" id="A0A0C2I605"/>
<feature type="region of interest" description="Disordered" evidence="1">
    <location>
        <begin position="390"/>
        <end position="438"/>
    </location>
</feature>
<gene>
    <name evidence="2" type="ORF">UCMB321_5686</name>
</gene>
<organism evidence="2 3">
    <name type="scientific">Pseudomonas batumici</name>
    <dbReference type="NCBI Taxonomy" id="226910"/>
    <lineage>
        <taxon>Bacteria</taxon>
        <taxon>Pseudomonadati</taxon>
        <taxon>Pseudomonadota</taxon>
        <taxon>Gammaproteobacteria</taxon>
        <taxon>Pseudomonadales</taxon>
        <taxon>Pseudomonadaceae</taxon>
        <taxon>Pseudomonas</taxon>
    </lineage>
</organism>
<feature type="compositionally biased region" description="Basic and acidic residues" evidence="1">
    <location>
        <begin position="397"/>
        <end position="407"/>
    </location>
</feature>
<protein>
    <submittedName>
        <fullName evidence="2">Uncharacterized protein</fullName>
    </submittedName>
</protein>
<dbReference type="OrthoDB" id="7031301at2"/>
<proteinExistence type="predicted"/>
<dbReference type="PATRIC" id="fig|226910.6.peg.5672"/>
<dbReference type="RefSeq" id="WP_040072042.1">
    <property type="nucleotide sequence ID" value="NZ_JXDG01000111.1"/>
</dbReference>
<evidence type="ECO:0000313" key="2">
    <source>
        <dbReference type="EMBL" id="KIH80557.1"/>
    </source>
</evidence>
<accession>A0A0C2I605</accession>
<dbReference type="Proteomes" id="UP000031535">
    <property type="component" value="Unassembled WGS sequence"/>
</dbReference>
<evidence type="ECO:0000313" key="3">
    <source>
        <dbReference type="Proteomes" id="UP000031535"/>
    </source>
</evidence>
<dbReference type="EMBL" id="JXDG01000111">
    <property type="protein sequence ID" value="KIH80557.1"/>
    <property type="molecule type" value="Genomic_DNA"/>
</dbReference>
<reference evidence="2 3" key="1">
    <citation type="submission" date="2015-01" db="EMBL/GenBank/DDBJ databases">
        <title>Complete genome of Pseudomonas batumici UCM B-321 producer of the batumin antibiotic with strong antistaphilococcal and potential anticancer activity.</title>
        <authorList>
            <person name="Klochko V.V."/>
            <person name="Zelena L.B."/>
            <person name="Elena K.A."/>
            <person name="Reva O.N."/>
        </authorList>
    </citation>
    <scope>NUCLEOTIDE SEQUENCE [LARGE SCALE GENOMIC DNA]</scope>
    <source>
        <strain evidence="2 3">UCM B-321</strain>
    </source>
</reference>
<evidence type="ECO:0000256" key="1">
    <source>
        <dbReference type="SAM" id="MobiDB-lite"/>
    </source>
</evidence>
<name>A0A0C2I605_9PSED</name>
<sequence>MSPISGVIHHAVPNQTRVLPQEQLIEFQQIQKFGQILAHQYCVRRFSLHYPEAFLALRNIRTQIETVLADTPLTTGKHRPHIGQRITATARCMRLLDSRRAHALLLAGKKAEFRELLECEIEPAPDRFIYPVLRYLSDEQLASLSEIISNGCNVVSKLQGEFNFFDYYDPFALSTRVSGKTMLVHYLASKFGLHSVFPWAERLGRDHYWLHTKEAECDEEMAGIVCEYAYQAISPTSNVRIFGHNQHQVSINGIELKKHLVLAVPTDVTPTHIDVVLRDFRAALKDALIDNCGFYGKVSSPEFDNSLFMRNYDERTFLVSETKQYRSRLYGLWMWDLVNPTDKGCALTVNKAMDLLIPEAEKQQAKLAPDEKPYDSSTYKNYYDIAVKQITPKPTKRSTDQSPRDLDNYLTSGMAILGRRSSVMRSGAPDRNPVDDTD</sequence>